<dbReference type="PANTHER" id="PTHR42090">
    <property type="match status" value="1"/>
</dbReference>
<proteinExistence type="predicted"/>
<evidence type="ECO:0000256" key="1">
    <source>
        <dbReference type="SAM" id="MobiDB-lite"/>
    </source>
</evidence>
<organism evidence="2 3">
    <name type="scientific">Colletotrichum orbiculare (strain 104-T / ATCC 96160 / CBS 514.97 / LARS 414 / MAFF 240422)</name>
    <name type="common">Cucumber anthracnose fungus</name>
    <name type="synonym">Colletotrichum lagenarium</name>
    <dbReference type="NCBI Taxonomy" id="1213857"/>
    <lineage>
        <taxon>Eukaryota</taxon>
        <taxon>Fungi</taxon>
        <taxon>Dikarya</taxon>
        <taxon>Ascomycota</taxon>
        <taxon>Pezizomycotina</taxon>
        <taxon>Sordariomycetes</taxon>
        <taxon>Hypocreomycetidae</taxon>
        <taxon>Glomerellales</taxon>
        <taxon>Glomerellaceae</taxon>
        <taxon>Colletotrichum</taxon>
        <taxon>Colletotrichum orbiculare species complex</taxon>
    </lineage>
</organism>
<feature type="compositionally biased region" description="Basic and acidic residues" evidence="1">
    <location>
        <begin position="178"/>
        <end position="193"/>
    </location>
</feature>
<reference evidence="3" key="1">
    <citation type="journal article" date="2013" name="New Phytol.">
        <title>Comparative genomic and transcriptomic analyses reveal the hemibiotrophic stage shift of Colletotrichum fungi.</title>
        <authorList>
            <person name="Gan P."/>
            <person name="Ikeda K."/>
            <person name="Irieda H."/>
            <person name="Narusaka M."/>
            <person name="O'Connell R.J."/>
            <person name="Narusaka Y."/>
            <person name="Takano Y."/>
            <person name="Kubo Y."/>
            <person name="Shirasu K."/>
        </authorList>
    </citation>
    <scope>NUCLEOTIDE SEQUENCE [LARGE SCALE GENOMIC DNA]</scope>
    <source>
        <strain evidence="3">104-T / ATCC 96160 / CBS 514.97 / LARS 414 / MAFF 240422</strain>
    </source>
</reference>
<reference evidence="3" key="2">
    <citation type="journal article" date="2019" name="Mol. Plant Microbe Interact.">
        <title>Genome sequence resources for four phytopathogenic fungi from the Colletotrichum orbiculare species complex.</title>
        <authorList>
            <person name="Gan P."/>
            <person name="Tsushima A."/>
            <person name="Narusaka M."/>
            <person name="Narusaka Y."/>
            <person name="Takano Y."/>
            <person name="Kubo Y."/>
            <person name="Shirasu K."/>
        </authorList>
    </citation>
    <scope>GENOME REANNOTATION</scope>
    <source>
        <strain evidence="3">104-T / ATCC 96160 / CBS 514.97 / LARS 414 / MAFF 240422</strain>
    </source>
</reference>
<gene>
    <name evidence="2" type="ORF">Cob_v010013</name>
</gene>
<dbReference type="OrthoDB" id="423498at2759"/>
<dbReference type="Proteomes" id="UP000014480">
    <property type="component" value="Unassembled WGS sequence"/>
</dbReference>
<protein>
    <submittedName>
        <fullName evidence="2">Uncharacterized protein</fullName>
    </submittedName>
</protein>
<feature type="compositionally biased region" description="Basic and acidic residues" evidence="1">
    <location>
        <begin position="114"/>
        <end position="130"/>
    </location>
</feature>
<dbReference type="EMBL" id="AMCV02000032">
    <property type="protein sequence ID" value="TDZ16945.1"/>
    <property type="molecule type" value="Genomic_DNA"/>
</dbReference>
<feature type="region of interest" description="Disordered" evidence="1">
    <location>
        <begin position="112"/>
        <end position="208"/>
    </location>
</feature>
<name>A0A484FHA3_COLOR</name>
<evidence type="ECO:0000313" key="2">
    <source>
        <dbReference type="EMBL" id="TDZ16945.1"/>
    </source>
</evidence>
<sequence>MDLRALSGPSMQQLPFPSGGILHSYSIFENVMLQFKQGLWMDCLLGESCRGNTLQCILRQGLKANPISTQIPTTKNKFNMTFRALRPANMRVARAVRVPTTTRGLAYTAATRFPYKDDQDRNDLKPRSTEGTKTGTDSEAAQSSEAFDASKTRPESERAANGPELEVSGANQEVSKPQGDKPDGRTPGKETRKGGRSGGGSSPKAGNV</sequence>
<feature type="compositionally biased region" description="Basic and acidic residues" evidence="1">
    <location>
        <begin position="148"/>
        <end position="158"/>
    </location>
</feature>
<evidence type="ECO:0000313" key="3">
    <source>
        <dbReference type="Proteomes" id="UP000014480"/>
    </source>
</evidence>
<accession>A0A484FHA3</accession>
<dbReference type="AlphaFoldDB" id="A0A484FHA3"/>
<keyword evidence="3" id="KW-1185">Reference proteome</keyword>
<feature type="compositionally biased region" description="Polar residues" evidence="1">
    <location>
        <begin position="131"/>
        <end position="145"/>
    </location>
</feature>
<dbReference type="STRING" id="1213857.A0A484FHA3"/>
<dbReference type="PANTHER" id="PTHR42090:SF1">
    <property type="match status" value="1"/>
</dbReference>
<comment type="caution">
    <text evidence="2">The sequence shown here is derived from an EMBL/GenBank/DDBJ whole genome shotgun (WGS) entry which is preliminary data.</text>
</comment>